<organism evidence="1 2">
    <name type="scientific">Acer negundo</name>
    <name type="common">Box elder</name>
    <dbReference type="NCBI Taxonomy" id="4023"/>
    <lineage>
        <taxon>Eukaryota</taxon>
        <taxon>Viridiplantae</taxon>
        <taxon>Streptophyta</taxon>
        <taxon>Embryophyta</taxon>
        <taxon>Tracheophyta</taxon>
        <taxon>Spermatophyta</taxon>
        <taxon>Magnoliopsida</taxon>
        <taxon>eudicotyledons</taxon>
        <taxon>Gunneridae</taxon>
        <taxon>Pentapetalae</taxon>
        <taxon>rosids</taxon>
        <taxon>malvids</taxon>
        <taxon>Sapindales</taxon>
        <taxon>Sapindaceae</taxon>
        <taxon>Hippocastanoideae</taxon>
        <taxon>Acereae</taxon>
        <taxon>Acer</taxon>
    </lineage>
</organism>
<dbReference type="AlphaFoldDB" id="A0AAD5IGP2"/>
<name>A0AAD5IGP2_ACENE</name>
<reference evidence="1" key="2">
    <citation type="submission" date="2023-02" db="EMBL/GenBank/DDBJ databases">
        <authorList>
            <person name="Swenson N.G."/>
            <person name="Wegrzyn J.L."/>
            <person name="Mcevoy S.L."/>
        </authorList>
    </citation>
    <scope>NUCLEOTIDE SEQUENCE</scope>
    <source>
        <strain evidence="1">91603</strain>
        <tissue evidence="1">Leaf</tissue>
    </source>
</reference>
<comment type="caution">
    <text evidence="1">The sequence shown here is derived from an EMBL/GenBank/DDBJ whole genome shotgun (WGS) entry which is preliminary data.</text>
</comment>
<keyword evidence="2" id="KW-1185">Reference proteome</keyword>
<reference evidence="1" key="1">
    <citation type="journal article" date="2022" name="Plant J.">
        <title>Strategies of tolerance reflected in two North American maple genomes.</title>
        <authorList>
            <person name="McEvoy S.L."/>
            <person name="Sezen U.U."/>
            <person name="Trouern-Trend A."/>
            <person name="McMahon S.M."/>
            <person name="Schaberg P.G."/>
            <person name="Yang J."/>
            <person name="Wegrzyn J.L."/>
            <person name="Swenson N.G."/>
        </authorList>
    </citation>
    <scope>NUCLEOTIDE SEQUENCE</scope>
    <source>
        <strain evidence="1">91603</strain>
    </source>
</reference>
<accession>A0AAD5IGP2</accession>
<proteinExistence type="predicted"/>
<evidence type="ECO:0000313" key="1">
    <source>
        <dbReference type="EMBL" id="KAI9160574.1"/>
    </source>
</evidence>
<dbReference type="EMBL" id="JAJSOW010000106">
    <property type="protein sequence ID" value="KAI9160574.1"/>
    <property type="molecule type" value="Genomic_DNA"/>
</dbReference>
<protein>
    <submittedName>
        <fullName evidence="1">Uncharacterized protein</fullName>
    </submittedName>
</protein>
<dbReference type="Proteomes" id="UP001064489">
    <property type="component" value="Chromosome 2"/>
</dbReference>
<sequence length="93" mass="10747">MLIWTDEDPILKALDGHQSHRGVASTYRDYVKSFEAHIDVVRLYHRRCASTIRDSMKPRGMVQEKEMTTIFHRGGGSQFMVKMDNVVTSDFLT</sequence>
<gene>
    <name evidence="1" type="ORF">LWI28_009544</name>
</gene>
<evidence type="ECO:0000313" key="2">
    <source>
        <dbReference type="Proteomes" id="UP001064489"/>
    </source>
</evidence>